<comment type="caution">
    <text evidence="2">The sequence shown here is derived from an EMBL/GenBank/DDBJ whole genome shotgun (WGS) entry which is preliminary data.</text>
</comment>
<evidence type="ECO:0000313" key="2">
    <source>
        <dbReference type="EMBL" id="CAH2009310.1"/>
    </source>
</evidence>
<feature type="region of interest" description="Disordered" evidence="1">
    <location>
        <begin position="56"/>
        <end position="124"/>
    </location>
</feature>
<dbReference type="Proteomes" id="UP001152888">
    <property type="component" value="Unassembled WGS sequence"/>
</dbReference>
<reference evidence="2" key="1">
    <citation type="submission" date="2022-03" db="EMBL/GenBank/DDBJ databases">
        <authorList>
            <person name="Sayadi A."/>
        </authorList>
    </citation>
    <scope>NUCLEOTIDE SEQUENCE</scope>
</reference>
<dbReference type="EMBL" id="CAKOFQ010007872">
    <property type="protein sequence ID" value="CAH2009310.1"/>
    <property type="molecule type" value="Genomic_DNA"/>
</dbReference>
<accession>A0A9P0MCR1</accession>
<protein>
    <submittedName>
        <fullName evidence="2">Uncharacterized protein</fullName>
    </submittedName>
</protein>
<dbReference type="AlphaFoldDB" id="A0A9P0MCR1"/>
<feature type="compositionally biased region" description="Basic and acidic residues" evidence="1">
    <location>
        <begin position="57"/>
        <end position="74"/>
    </location>
</feature>
<feature type="non-terminal residue" evidence="2">
    <location>
        <position position="1"/>
    </location>
</feature>
<evidence type="ECO:0000313" key="3">
    <source>
        <dbReference type="Proteomes" id="UP001152888"/>
    </source>
</evidence>
<sequence length="170" mass="19061">MGCTLCLRILRNTFSNRKISSSEELDILLAAQRDTKHRQRDASELLLNSGIMKRHKPSGDFYRKQKKAREEENKKKKGSLLKYFDSTTETAESEVDREASTSATPNQKAVSSSSGGLTEFEDLPNEPAVVGEQLKLLVEDESYEVIDTLDIQDGSISDYKDIGTWPISIT</sequence>
<keyword evidence="3" id="KW-1185">Reference proteome</keyword>
<feature type="compositionally biased region" description="Polar residues" evidence="1">
    <location>
        <begin position="100"/>
        <end position="116"/>
    </location>
</feature>
<gene>
    <name evidence="2" type="ORF">ACAOBT_LOCUS30762</name>
</gene>
<name>A0A9P0MCR1_ACAOB</name>
<proteinExistence type="predicted"/>
<organism evidence="2 3">
    <name type="scientific">Acanthoscelides obtectus</name>
    <name type="common">Bean weevil</name>
    <name type="synonym">Bruchus obtectus</name>
    <dbReference type="NCBI Taxonomy" id="200917"/>
    <lineage>
        <taxon>Eukaryota</taxon>
        <taxon>Metazoa</taxon>
        <taxon>Ecdysozoa</taxon>
        <taxon>Arthropoda</taxon>
        <taxon>Hexapoda</taxon>
        <taxon>Insecta</taxon>
        <taxon>Pterygota</taxon>
        <taxon>Neoptera</taxon>
        <taxon>Endopterygota</taxon>
        <taxon>Coleoptera</taxon>
        <taxon>Polyphaga</taxon>
        <taxon>Cucujiformia</taxon>
        <taxon>Chrysomeloidea</taxon>
        <taxon>Chrysomelidae</taxon>
        <taxon>Bruchinae</taxon>
        <taxon>Bruchini</taxon>
        <taxon>Acanthoscelides</taxon>
    </lineage>
</organism>
<evidence type="ECO:0000256" key="1">
    <source>
        <dbReference type="SAM" id="MobiDB-lite"/>
    </source>
</evidence>